<reference evidence="1 2" key="1">
    <citation type="submission" date="2018-06" db="EMBL/GenBank/DDBJ databases">
        <title>Genomic Encyclopedia of Archaeal and Bacterial Type Strains, Phase II (KMG-II): from individual species to whole genera.</title>
        <authorList>
            <person name="Goeker M."/>
        </authorList>
    </citation>
    <scope>NUCLEOTIDE SEQUENCE [LARGE SCALE GENOMIC DNA]</scope>
    <source>
        <strain evidence="1 2">DSM 13087</strain>
    </source>
</reference>
<dbReference type="AlphaFoldDB" id="A0A2W7S9Q6"/>
<dbReference type="STRING" id="121821.GCA_001870675_02646"/>
<comment type="caution">
    <text evidence="1">The sequence shown here is derived from an EMBL/GenBank/DDBJ whole genome shotgun (WGS) entry which is preliminary data.</text>
</comment>
<organism evidence="1 2">
    <name type="scientific">Roseinatronobacter thiooxidans</name>
    <dbReference type="NCBI Taxonomy" id="121821"/>
    <lineage>
        <taxon>Bacteria</taxon>
        <taxon>Pseudomonadati</taxon>
        <taxon>Pseudomonadota</taxon>
        <taxon>Alphaproteobacteria</taxon>
        <taxon>Rhodobacterales</taxon>
        <taxon>Paracoccaceae</taxon>
        <taxon>Roseinatronobacter</taxon>
    </lineage>
</organism>
<dbReference type="InterPro" id="IPR007922">
    <property type="entry name" value="DciA-like"/>
</dbReference>
<evidence type="ECO:0000313" key="2">
    <source>
        <dbReference type="Proteomes" id="UP000249364"/>
    </source>
</evidence>
<evidence type="ECO:0000313" key="1">
    <source>
        <dbReference type="EMBL" id="PZX47282.1"/>
    </source>
</evidence>
<dbReference type="EMBL" id="QKZQ01000002">
    <property type="protein sequence ID" value="PZX47282.1"/>
    <property type="molecule type" value="Genomic_DNA"/>
</dbReference>
<dbReference type="Pfam" id="PF05258">
    <property type="entry name" value="DciA"/>
    <property type="match status" value="1"/>
</dbReference>
<accession>A0A2W7S9Q6</accession>
<gene>
    <name evidence="1" type="ORF">LY56_00578</name>
</gene>
<proteinExistence type="predicted"/>
<name>A0A2W7S9Q6_9RHOB</name>
<sequence length="213" mass="22715">MPCFGEIRATPLELPAPKGKLHINHCKGWLEDMAKKSAPTTPPSRRARGFETASKLVGKQIRDVGEARGFAVSRLLTHWAEIAGADIAATCRPIKISYGKGGLGANLTLLTTGAAGPMLQMQLPALREKVNACYGYNAIARITLTQTAPTGFAEGQAEFTHAKPKGPRAIAPEIWQNATETAAGVRDDSLRTALERLACNVLSKAQNTKGKSL</sequence>
<protein>
    <submittedName>
        <fullName evidence="1">Uncharacterized protein</fullName>
    </submittedName>
</protein>
<dbReference type="Proteomes" id="UP000249364">
    <property type="component" value="Unassembled WGS sequence"/>
</dbReference>
<keyword evidence="2" id="KW-1185">Reference proteome</keyword>